<evidence type="ECO:0000256" key="1">
    <source>
        <dbReference type="ARBA" id="ARBA00023002"/>
    </source>
</evidence>
<keyword evidence="6" id="KW-1185">Reference proteome</keyword>
<dbReference type="GO" id="GO:0000271">
    <property type="term" value="P:polysaccharide biosynthetic process"/>
    <property type="evidence" value="ECO:0007669"/>
    <property type="project" value="InterPro"/>
</dbReference>
<dbReference type="InterPro" id="IPR036291">
    <property type="entry name" value="NAD(P)-bd_dom_sf"/>
</dbReference>
<reference evidence="5 6" key="1">
    <citation type="submission" date="2021-03" db="EMBL/GenBank/DDBJ databases">
        <title>Antimicrobial resistance genes in bacteria isolated from Japanese honey, and their potential for conferring macrolide and lincosamide resistance in the American foulbrood pathogen Paenibacillus larvae.</title>
        <authorList>
            <person name="Okamoto M."/>
            <person name="Kumagai M."/>
            <person name="Kanamori H."/>
            <person name="Takamatsu D."/>
        </authorList>
    </citation>
    <scope>NUCLEOTIDE SEQUENCE [LARGE SCALE GENOMIC DNA]</scope>
    <source>
        <strain evidence="5 6">J41TS12</strain>
    </source>
</reference>
<dbReference type="GO" id="GO:0051287">
    <property type="term" value="F:NAD binding"/>
    <property type="evidence" value="ECO:0007669"/>
    <property type="project" value="InterPro"/>
</dbReference>
<dbReference type="InterPro" id="IPR014027">
    <property type="entry name" value="UDP-Glc/GDP-Man_DH_C"/>
</dbReference>
<comment type="caution">
    <text evidence="5">The sequence shown here is derived from an EMBL/GenBank/DDBJ whole genome shotgun (WGS) entry which is preliminary data.</text>
</comment>
<dbReference type="PIRSF" id="PIRSF000124">
    <property type="entry name" value="UDPglc_GDPman_dh"/>
    <property type="match status" value="1"/>
</dbReference>
<gene>
    <name evidence="5" type="ORF">J41TS12_36690</name>
</gene>
<dbReference type="SUPFAM" id="SSF52413">
    <property type="entry name" value="UDP-glucose/GDP-mannose dehydrogenase C-terminal domain"/>
    <property type="match status" value="1"/>
</dbReference>
<dbReference type="Proteomes" id="UP000681162">
    <property type="component" value="Unassembled WGS sequence"/>
</dbReference>
<dbReference type="InterPro" id="IPR001732">
    <property type="entry name" value="UDP-Glc/GDP-Man_DH_N"/>
</dbReference>
<accession>A0A919XYF0</accession>
<dbReference type="InterPro" id="IPR014026">
    <property type="entry name" value="UDP-Glc/GDP-Man_DH_dimer"/>
</dbReference>
<dbReference type="AlphaFoldDB" id="A0A919XYF0"/>
<dbReference type="Pfam" id="PF00984">
    <property type="entry name" value="UDPG_MGDP_dh"/>
    <property type="match status" value="1"/>
</dbReference>
<evidence type="ECO:0000256" key="3">
    <source>
        <dbReference type="PIRNR" id="PIRNR000124"/>
    </source>
</evidence>
<keyword evidence="1" id="KW-0560">Oxidoreductase</keyword>
<dbReference type="GO" id="GO:0016616">
    <property type="term" value="F:oxidoreductase activity, acting on the CH-OH group of donors, NAD or NADP as acceptor"/>
    <property type="evidence" value="ECO:0007669"/>
    <property type="project" value="InterPro"/>
</dbReference>
<dbReference type="GO" id="GO:0016628">
    <property type="term" value="F:oxidoreductase activity, acting on the CH-CH group of donors, NAD or NADP as acceptor"/>
    <property type="evidence" value="ECO:0007669"/>
    <property type="project" value="InterPro"/>
</dbReference>
<dbReference type="PANTHER" id="PTHR43491">
    <property type="entry name" value="UDP-N-ACETYL-D-MANNOSAMINE DEHYDROGENASE"/>
    <property type="match status" value="1"/>
</dbReference>
<comment type="similarity">
    <text evidence="3">Belongs to the UDP-glucose/GDP-mannose dehydrogenase family.</text>
</comment>
<dbReference type="PANTHER" id="PTHR43491:SF1">
    <property type="entry name" value="UDP-N-ACETYL-D-MANNOSAMINE DEHYDROGENASE"/>
    <property type="match status" value="1"/>
</dbReference>
<keyword evidence="2" id="KW-0520">NAD</keyword>
<dbReference type="Gene3D" id="3.40.50.720">
    <property type="entry name" value="NAD(P)-binding Rossmann-like Domain"/>
    <property type="match status" value="2"/>
</dbReference>
<evidence type="ECO:0000256" key="2">
    <source>
        <dbReference type="ARBA" id="ARBA00023027"/>
    </source>
</evidence>
<dbReference type="NCBIfam" id="TIGR03026">
    <property type="entry name" value="NDP-sugDHase"/>
    <property type="match status" value="1"/>
</dbReference>
<dbReference type="Pfam" id="PF03721">
    <property type="entry name" value="UDPG_MGDP_dh_N"/>
    <property type="match status" value="1"/>
</dbReference>
<protein>
    <submittedName>
        <fullName evidence="5">UDP-N-acetyl-D-mannosamine dehydrogenase</fullName>
    </submittedName>
</protein>
<evidence type="ECO:0000259" key="4">
    <source>
        <dbReference type="SMART" id="SM00984"/>
    </source>
</evidence>
<proteinExistence type="inferred from homology"/>
<dbReference type="RefSeq" id="WP_212941271.1">
    <property type="nucleotide sequence ID" value="NZ_BORR01000015.1"/>
</dbReference>
<evidence type="ECO:0000313" key="5">
    <source>
        <dbReference type="EMBL" id="GIO38808.1"/>
    </source>
</evidence>
<dbReference type="InterPro" id="IPR036220">
    <property type="entry name" value="UDP-Glc/GDP-Man_DH_C_sf"/>
</dbReference>
<dbReference type="InterPro" id="IPR008927">
    <property type="entry name" value="6-PGluconate_DH-like_C_sf"/>
</dbReference>
<dbReference type="InterPro" id="IPR028359">
    <property type="entry name" value="UDP_ManNAc/GlcNAc_DH"/>
</dbReference>
<dbReference type="Pfam" id="PF03720">
    <property type="entry name" value="UDPG_MGDP_dh_C"/>
    <property type="match status" value="1"/>
</dbReference>
<feature type="domain" description="UDP-glucose/GDP-mannose dehydrogenase C-terminal" evidence="4">
    <location>
        <begin position="326"/>
        <end position="421"/>
    </location>
</feature>
<sequence length="440" mass="48666">MTGNNTKNRIKTIAVIGQGYVGLPLSLLFLSKGFTVYGVDKDLGKIRALLQAKSYLPDVTDEELSQSLETNRYYPTVEMSCIPLADAIIICVPTPLNAEHSPDLTILERAVADISRHLQKGQLVILESSTYPGTTREIIKPALEQGSGLTAGIDFHIGYSPERIDPGNEIFRVEQITKVISGLTPECLKLAEELYGKVFESIVSVSSPEVAEFTKLLENAHRLVNISFINELATICDEMNIDIWEVIEAAKTKPFGFTPYYPGPGIGGHCIPVDPLYLQWKAQKAGLTSKFIEIADEVNRKAPHYVADRIHALLKRHNAPDQANLLIYGVAYKRDINDVRESPALDLISLLAQSGHHVSYHDPYIDEIEAGGQTYKSVELHEETLKNTHCVIIVTDHSVIPVDKIAAHAQLVFDTRNVTDKLGNKENVYRFGAGRGSLIQ</sequence>
<dbReference type="PIRSF" id="PIRSF500136">
    <property type="entry name" value="UDP_ManNAc_DH"/>
    <property type="match status" value="1"/>
</dbReference>
<dbReference type="SMART" id="SM00984">
    <property type="entry name" value="UDPG_MGDP_dh_C"/>
    <property type="match status" value="1"/>
</dbReference>
<dbReference type="SUPFAM" id="SSF48179">
    <property type="entry name" value="6-phosphogluconate dehydrogenase C-terminal domain-like"/>
    <property type="match status" value="1"/>
</dbReference>
<evidence type="ECO:0000313" key="6">
    <source>
        <dbReference type="Proteomes" id="UP000681162"/>
    </source>
</evidence>
<organism evidence="5 6">
    <name type="scientific">Paenibacillus antibioticophila</name>
    <dbReference type="NCBI Taxonomy" id="1274374"/>
    <lineage>
        <taxon>Bacteria</taxon>
        <taxon>Bacillati</taxon>
        <taxon>Bacillota</taxon>
        <taxon>Bacilli</taxon>
        <taxon>Bacillales</taxon>
        <taxon>Paenibacillaceae</taxon>
        <taxon>Paenibacillus</taxon>
    </lineage>
</organism>
<name>A0A919XYF0_9BACL</name>
<dbReference type="EMBL" id="BORR01000015">
    <property type="protein sequence ID" value="GIO38808.1"/>
    <property type="molecule type" value="Genomic_DNA"/>
</dbReference>
<dbReference type="InterPro" id="IPR017476">
    <property type="entry name" value="UDP-Glc/GDP-Man"/>
</dbReference>
<dbReference type="SUPFAM" id="SSF51735">
    <property type="entry name" value="NAD(P)-binding Rossmann-fold domains"/>
    <property type="match status" value="1"/>
</dbReference>